<sequence length="149" mass="15961">MSAERLMILVIFVIVSGINCTRTQEKIHGEGICQFPENCTLPQVPPPSTEQPYGIPPPKPQPTVYPPYSTAATPPPPPPAPAYPAVSPPPPTPPAVEGQYSSPSDSIPPPNPYTYLNDTMDSADAPLSALPLFGSTTVFHILFLFAYYA</sequence>
<feature type="compositionally biased region" description="Pro residues" evidence="1">
    <location>
        <begin position="43"/>
        <end position="65"/>
    </location>
</feature>
<gene>
    <name evidence="4" type="ORF">DCAR_012894</name>
    <name evidence="5" type="ORF">DCAR_0418208</name>
</gene>
<organism evidence="4">
    <name type="scientific">Daucus carota subsp. sativus</name>
    <name type="common">Carrot</name>
    <dbReference type="NCBI Taxonomy" id="79200"/>
    <lineage>
        <taxon>Eukaryota</taxon>
        <taxon>Viridiplantae</taxon>
        <taxon>Streptophyta</taxon>
        <taxon>Embryophyta</taxon>
        <taxon>Tracheophyta</taxon>
        <taxon>Spermatophyta</taxon>
        <taxon>Magnoliopsida</taxon>
        <taxon>eudicotyledons</taxon>
        <taxon>Gunneridae</taxon>
        <taxon>Pentapetalae</taxon>
        <taxon>asterids</taxon>
        <taxon>campanulids</taxon>
        <taxon>Apiales</taxon>
        <taxon>Apiaceae</taxon>
        <taxon>Apioideae</taxon>
        <taxon>Scandiceae</taxon>
        <taxon>Daucinae</taxon>
        <taxon>Daucus</taxon>
        <taxon>Daucus sect. Daucus</taxon>
    </lineage>
</organism>
<dbReference type="Gramene" id="KZM99744">
    <property type="protein sequence ID" value="KZM99744"/>
    <property type="gene ID" value="DCAR_012894"/>
</dbReference>
<evidence type="ECO:0000256" key="2">
    <source>
        <dbReference type="SAM" id="Phobius"/>
    </source>
</evidence>
<dbReference type="AlphaFoldDB" id="A0A165Z8H7"/>
<feature type="region of interest" description="Disordered" evidence="1">
    <location>
        <begin position="35"/>
        <end position="111"/>
    </location>
</feature>
<feature type="compositionally biased region" description="Pro residues" evidence="1">
    <location>
        <begin position="73"/>
        <end position="94"/>
    </location>
</feature>
<dbReference type="STRING" id="79200.A0A165Z8H7"/>
<dbReference type="EMBL" id="CP093346">
    <property type="protein sequence ID" value="WOG98862.1"/>
    <property type="molecule type" value="Genomic_DNA"/>
</dbReference>
<evidence type="ECO:0008006" key="7">
    <source>
        <dbReference type="Google" id="ProtNLM"/>
    </source>
</evidence>
<reference evidence="5" key="2">
    <citation type="submission" date="2022-03" db="EMBL/GenBank/DDBJ databases">
        <title>Draft title - Genomic analysis of global carrot germplasm unveils the trajectory of domestication and the origin of high carotenoid orange carrot.</title>
        <authorList>
            <person name="Iorizzo M."/>
            <person name="Ellison S."/>
            <person name="Senalik D."/>
            <person name="Macko-Podgorni A."/>
            <person name="Grzebelus D."/>
            <person name="Bostan H."/>
            <person name="Rolling W."/>
            <person name="Curaba J."/>
            <person name="Simon P."/>
        </authorList>
    </citation>
    <scope>NUCLEOTIDE SEQUENCE</scope>
    <source>
        <tissue evidence="5">Leaf</tissue>
    </source>
</reference>
<protein>
    <recommendedName>
        <fullName evidence="7">Extensin domain-containing protein</fullName>
    </recommendedName>
</protein>
<accession>A0A165Z8H7</accession>
<feature type="transmembrane region" description="Helical" evidence="2">
    <location>
        <begin position="129"/>
        <end position="148"/>
    </location>
</feature>
<evidence type="ECO:0000313" key="4">
    <source>
        <dbReference type="EMBL" id="KZM99744.1"/>
    </source>
</evidence>
<keyword evidence="6" id="KW-1185">Reference proteome</keyword>
<evidence type="ECO:0000313" key="6">
    <source>
        <dbReference type="Proteomes" id="UP000077755"/>
    </source>
</evidence>
<keyword evidence="3" id="KW-0732">Signal</keyword>
<reference evidence="4" key="1">
    <citation type="journal article" date="2016" name="Nat. Genet.">
        <title>A high-quality carrot genome assembly provides new insights into carotenoid accumulation and asterid genome evolution.</title>
        <authorList>
            <person name="Iorizzo M."/>
            <person name="Ellison S."/>
            <person name="Senalik D."/>
            <person name="Zeng P."/>
            <person name="Satapoomin P."/>
            <person name="Huang J."/>
            <person name="Bowman M."/>
            <person name="Iovene M."/>
            <person name="Sanseverino W."/>
            <person name="Cavagnaro P."/>
            <person name="Yildiz M."/>
            <person name="Macko-Podgorni A."/>
            <person name="Moranska E."/>
            <person name="Grzebelus E."/>
            <person name="Grzebelus D."/>
            <person name="Ashrafi H."/>
            <person name="Zheng Z."/>
            <person name="Cheng S."/>
            <person name="Spooner D."/>
            <person name="Van Deynze A."/>
            <person name="Simon P."/>
        </authorList>
    </citation>
    <scope>NUCLEOTIDE SEQUENCE [LARGE SCALE GENOMIC DNA]</scope>
    <source>
        <tissue evidence="4">Leaf</tissue>
    </source>
</reference>
<keyword evidence="2" id="KW-0472">Membrane</keyword>
<feature type="signal peptide" evidence="3">
    <location>
        <begin position="1"/>
        <end position="23"/>
    </location>
</feature>
<keyword evidence="2" id="KW-1133">Transmembrane helix</keyword>
<feature type="chain" id="PRO_5007869866" description="Extensin domain-containing protein" evidence="3">
    <location>
        <begin position="24"/>
        <end position="149"/>
    </location>
</feature>
<evidence type="ECO:0000313" key="5">
    <source>
        <dbReference type="EMBL" id="WOG98862.1"/>
    </source>
</evidence>
<proteinExistence type="predicted"/>
<name>A0A165Z8H7_DAUCS</name>
<evidence type="ECO:0000256" key="3">
    <source>
        <dbReference type="SAM" id="SignalP"/>
    </source>
</evidence>
<dbReference type="Proteomes" id="UP000077755">
    <property type="component" value="Chromosome 4"/>
</dbReference>
<keyword evidence="2" id="KW-0812">Transmembrane</keyword>
<evidence type="ECO:0000256" key="1">
    <source>
        <dbReference type="SAM" id="MobiDB-lite"/>
    </source>
</evidence>
<dbReference type="EMBL" id="LNRQ01000004">
    <property type="protein sequence ID" value="KZM99744.1"/>
    <property type="molecule type" value="Genomic_DNA"/>
</dbReference>